<accession>A0A8X6V0X9</accession>
<dbReference type="PANTHER" id="PTHR47331">
    <property type="entry name" value="PHD-TYPE DOMAIN-CONTAINING PROTEIN"/>
    <property type="match status" value="1"/>
</dbReference>
<dbReference type="Proteomes" id="UP000887159">
    <property type="component" value="Unassembled WGS sequence"/>
</dbReference>
<proteinExistence type="predicted"/>
<dbReference type="GO" id="GO:0071897">
    <property type="term" value="P:DNA biosynthetic process"/>
    <property type="evidence" value="ECO:0007669"/>
    <property type="project" value="UniProtKB-ARBA"/>
</dbReference>
<evidence type="ECO:0000313" key="2">
    <source>
        <dbReference type="EMBL" id="GFX91157.1"/>
    </source>
</evidence>
<keyword evidence="1" id="KW-0175">Coiled coil</keyword>
<keyword evidence="3" id="KW-1185">Reference proteome</keyword>
<reference evidence="2" key="1">
    <citation type="submission" date="2020-08" db="EMBL/GenBank/DDBJ databases">
        <title>Multicomponent nature underlies the extraordinary mechanical properties of spider dragline silk.</title>
        <authorList>
            <person name="Kono N."/>
            <person name="Nakamura H."/>
            <person name="Mori M."/>
            <person name="Yoshida Y."/>
            <person name="Ohtoshi R."/>
            <person name="Malay A.D."/>
            <person name="Moran D.A.P."/>
            <person name="Tomita M."/>
            <person name="Numata K."/>
            <person name="Arakawa K."/>
        </authorList>
    </citation>
    <scope>NUCLEOTIDE SEQUENCE</scope>
</reference>
<comment type="caution">
    <text evidence="2">The sequence shown here is derived from an EMBL/GenBank/DDBJ whole genome shotgun (WGS) entry which is preliminary data.</text>
</comment>
<dbReference type="EMBL" id="BMAU01021123">
    <property type="protein sequence ID" value="GFX91157.1"/>
    <property type="molecule type" value="Genomic_DNA"/>
</dbReference>
<dbReference type="AlphaFoldDB" id="A0A8X6V0X9"/>
<dbReference type="PANTHER" id="PTHR47331:SF5">
    <property type="entry name" value="RIBONUCLEASE H"/>
    <property type="match status" value="1"/>
</dbReference>
<dbReference type="SUPFAM" id="SSF56672">
    <property type="entry name" value="DNA/RNA polymerases"/>
    <property type="match status" value="1"/>
</dbReference>
<organism evidence="2 3">
    <name type="scientific">Trichonephila clavipes</name>
    <name type="common">Golden silk orbweaver</name>
    <name type="synonym">Nephila clavipes</name>
    <dbReference type="NCBI Taxonomy" id="2585209"/>
    <lineage>
        <taxon>Eukaryota</taxon>
        <taxon>Metazoa</taxon>
        <taxon>Ecdysozoa</taxon>
        <taxon>Arthropoda</taxon>
        <taxon>Chelicerata</taxon>
        <taxon>Arachnida</taxon>
        <taxon>Araneae</taxon>
        <taxon>Araneomorphae</taxon>
        <taxon>Entelegynae</taxon>
        <taxon>Araneoidea</taxon>
        <taxon>Nephilidae</taxon>
        <taxon>Trichonephila</taxon>
    </lineage>
</organism>
<evidence type="ECO:0008006" key="4">
    <source>
        <dbReference type="Google" id="ProtNLM"/>
    </source>
</evidence>
<evidence type="ECO:0000313" key="3">
    <source>
        <dbReference type="Proteomes" id="UP000887159"/>
    </source>
</evidence>
<protein>
    <recommendedName>
        <fullName evidence="4">Peptidase aspartic putative domain-containing protein</fullName>
    </recommendedName>
</protein>
<name>A0A8X6V0X9_TRICX</name>
<dbReference type="InterPro" id="IPR043502">
    <property type="entry name" value="DNA/RNA_pol_sf"/>
</dbReference>
<sequence length="513" mass="58805">MSTIKSLKKDELLLVAEELGLDIPQNPKIIVLKNLIESSEIFETDKEFLQSVIDGVLAEKAAKIEQEKFKLESERAAKIEQGKFKLESEKTKIEFEKIKLEQLKKELELTNAKFKNLNVKGLIPENINLADDSFYVPGPIDCLLGAEIFYELLRSGQIRSENSNLIFQNTVFGFVASGSNSFADTEARVHCGLIKGDLNQTLKMFWELENVEVEKPKNEEAIFCEDHFQKTHSRDEEGRYVVKMTLKNEPNCLGESRDIALKRLNALCTRLIRDPQYLKLYRDFIHEYDQLGHMKEVVAEHDNSEVAYYMPHHGVLRPEKSTTKLRVVFNATNPTSNGLSLNSIQYNGGLVQNDLFTIMIEFREHPCAFTANVKMMYRMILIHESQQPLLRILWKESPEDPRDEEKNFPLAAPVLRENFYMDDVLCGAASLMEAKALKNQLSGILKKGGMELHKWGSSHPELASNILGDYEFENPIETKTLECPEITRGLFYFQNCSGVKRLLYQEMCPFDNS</sequence>
<evidence type="ECO:0000256" key="1">
    <source>
        <dbReference type="SAM" id="Coils"/>
    </source>
</evidence>
<feature type="coiled-coil region" evidence="1">
    <location>
        <begin position="61"/>
        <end position="120"/>
    </location>
</feature>
<gene>
    <name evidence="2" type="primary">X975_01402</name>
    <name evidence="2" type="ORF">TNCV_1245721</name>
</gene>